<dbReference type="AlphaFoldDB" id="A0A382LCS9"/>
<sequence>VKPKRKKGQYLIWPFFVNYPWSRRSGLNRRPAVYKTAALPLSYGGLEIVSMEPPVGIEPTTCCLRNSCSASELRWHLC</sequence>
<feature type="non-terminal residue" evidence="1">
    <location>
        <position position="1"/>
    </location>
</feature>
<organism evidence="1">
    <name type="scientific">marine metagenome</name>
    <dbReference type="NCBI Taxonomy" id="408172"/>
    <lineage>
        <taxon>unclassified sequences</taxon>
        <taxon>metagenomes</taxon>
        <taxon>ecological metagenomes</taxon>
    </lineage>
</organism>
<evidence type="ECO:0000313" key="1">
    <source>
        <dbReference type="EMBL" id="SVC34496.1"/>
    </source>
</evidence>
<dbReference type="AntiFam" id="ANF00011">
    <property type="entry name" value="tRNA translation"/>
</dbReference>
<reference evidence="1" key="1">
    <citation type="submission" date="2018-05" db="EMBL/GenBank/DDBJ databases">
        <authorList>
            <person name="Lanie J.A."/>
            <person name="Ng W.-L."/>
            <person name="Kazmierczak K.M."/>
            <person name="Andrzejewski T.M."/>
            <person name="Davidsen T.M."/>
            <person name="Wayne K.J."/>
            <person name="Tettelin H."/>
            <person name="Glass J.I."/>
            <person name="Rusch D."/>
            <person name="Podicherti R."/>
            <person name="Tsui H.-C.T."/>
            <person name="Winkler M.E."/>
        </authorList>
    </citation>
    <scope>NUCLEOTIDE SEQUENCE</scope>
</reference>
<name>A0A382LCS9_9ZZZZ</name>
<gene>
    <name evidence="1" type="ORF">METZ01_LOCUS287350</name>
</gene>
<accession>A0A382LCS9</accession>
<dbReference type="EMBL" id="UINC01086229">
    <property type="protein sequence ID" value="SVC34496.1"/>
    <property type="molecule type" value="Genomic_DNA"/>
</dbReference>
<proteinExistence type="predicted"/>
<protein>
    <submittedName>
        <fullName evidence="1">Uncharacterized protein</fullName>
    </submittedName>
</protein>